<keyword evidence="3" id="KW-1185">Reference proteome</keyword>
<dbReference type="EMBL" id="MUJK01000006">
    <property type="protein sequence ID" value="POF40784.1"/>
    <property type="molecule type" value="Genomic_DNA"/>
</dbReference>
<feature type="coiled-coil region" evidence="1">
    <location>
        <begin position="254"/>
        <end position="281"/>
    </location>
</feature>
<proteinExistence type="predicted"/>
<organism evidence="2 3">
    <name type="scientific">Pseudomonas laurylsulfativorans</name>
    <dbReference type="NCBI Taxonomy" id="1943631"/>
    <lineage>
        <taxon>Bacteria</taxon>
        <taxon>Pseudomonadati</taxon>
        <taxon>Pseudomonadota</taxon>
        <taxon>Gammaproteobacteria</taxon>
        <taxon>Pseudomonadales</taxon>
        <taxon>Pseudomonadaceae</taxon>
        <taxon>Pseudomonas</taxon>
    </lineage>
</organism>
<dbReference type="Proteomes" id="UP000237440">
    <property type="component" value="Unassembled WGS sequence"/>
</dbReference>
<comment type="caution">
    <text evidence="2">The sequence shown here is derived from an EMBL/GenBank/DDBJ whole genome shotgun (WGS) entry which is preliminary data.</text>
</comment>
<evidence type="ECO:0000313" key="3">
    <source>
        <dbReference type="Proteomes" id="UP000237440"/>
    </source>
</evidence>
<name>A0A2S3VLE6_9PSED</name>
<dbReference type="AlphaFoldDB" id="A0A2S3VLE6"/>
<dbReference type="NCBIfam" id="NF033927">
    <property type="entry name" value="alph_xenorhab_B"/>
    <property type="match status" value="1"/>
</dbReference>
<protein>
    <recommendedName>
        <fullName evidence="4">Toxin</fullName>
    </recommendedName>
</protein>
<reference evidence="3" key="1">
    <citation type="submission" date="2017-02" db="EMBL/GenBank/DDBJ databases">
        <authorList>
            <person name="Furmanczyk E.M."/>
        </authorList>
    </citation>
    <scope>NUCLEOTIDE SEQUENCE [LARGE SCALE GENOMIC DNA]</scope>
    <source>
        <strain evidence="3">AP3_22</strain>
    </source>
</reference>
<gene>
    <name evidence="2" type="ORF">B0D71_20160</name>
</gene>
<evidence type="ECO:0008006" key="4">
    <source>
        <dbReference type="Google" id="ProtNLM"/>
    </source>
</evidence>
<dbReference type="InterPro" id="IPR047760">
    <property type="entry name" value="XaxB-like"/>
</dbReference>
<evidence type="ECO:0000256" key="1">
    <source>
        <dbReference type="SAM" id="Coils"/>
    </source>
</evidence>
<keyword evidence="1" id="KW-0175">Coiled coil</keyword>
<dbReference type="OrthoDB" id="6892564at2"/>
<sequence>MKDHEVITSNHYVVPDTGAMRRAKDRLNMSVNDGGFDFLPSSREKLLSVGSDLNDAHQKLFDDVKKIAALLANSGLEATLTSIEEMHSNIALSALQKNEHVSRLLEHGAARVAESQIALVVANNYLARVTEDLVTISFTESTVSLRRTFDSEVSAIEQRIGTDEADLEVLKKDKQFIDDAIQRFKAPGWRDIVNSLLPSAEEIEAAIKLVATRKPDKEFLQIVLNKLQGNFESLDRGRQFTDLAQARDAVRNRMSELNTSIKSDKSQVRELQRKLGALDELGELDSVLFSWSEQVAKVAEAYTHFLRVNNPRSIADVPALKGTAERYEVFLSYLKSIKKS</sequence>
<evidence type="ECO:0000313" key="2">
    <source>
        <dbReference type="EMBL" id="POF40784.1"/>
    </source>
</evidence>
<dbReference type="RefSeq" id="WP_103396372.1">
    <property type="nucleotide sequence ID" value="NZ_MUJK01000006.1"/>
</dbReference>
<accession>A0A2S3VLE6</accession>